<evidence type="ECO:0000313" key="3">
    <source>
        <dbReference type="Proteomes" id="UP000647017"/>
    </source>
</evidence>
<dbReference type="InterPro" id="IPR011856">
    <property type="entry name" value="tRNA_endonuc-like_dom_sf"/>
</dbReference>
<dbReference type="Gene3D" id="3.40.1350.10">
    <property type="match status" value="1"/>
</dbReference>
<feature type="domain" description="Restriction endonuclease type IV Mrr" evidence="1">
    <location>
        <begin position="33"/>
        <end position="141"/>
    </location>
</feature>
<accession>A0ABQ4I3F7</accession>
<evidence type="ECO:0000259" key="1">
    <source>
        <dbReference type="Pfam" id="PF04471"/>
    </source>
</evidence>
<organism evidence="2 3">
    <name type="scientific">Micromonospora andamanensis</name>
    <dbReference type="NCBI Taxonomy" id="1287068"/>
    <lineage>
        <taxon>Bacteria</taxon>
        <taxon>Bacillati</taxon>
        <taxon>Actinomycetota</taxon>
        <taxon>Actinomycetes</taxon>
        <taxon>Micromonosporales</taxon>
        <taxon>Micromonosporaceae</taxon>
        <taxon>Micromonospora</taxon>
    </lineage>
</organism>
<dbReference type="InterPro" id="IPR011335">
    <property type="entry name" value="Restrct_endonuc-II-like"/>
</dbReference>
<dbReference type="InterPro" id="IPR007560">
    <property type="entry name" value="Restrct_endonuc_IV_Mrr"/>
</dbReference>
<proteinExistence type="predicted"/>
<sequence>MENSAENGDDWRAQFLALESIPQDAPGAEKRQRGQRFEGVLEAMFANAGLDPRTRYRPKGEEIDGSFVFQGRPMLLEAKWTKDPIPASALYQFKGKLDGKLSGTIGVFISMGGYSGDAVDALIAGKSLNLILFDGSEIREIVRSEGIGIVEALAIKLRAAAEAGTPFFSIAPQSQARSPKSQKLLFIVEGAYDLRLMNSLAERSSNPPDFNIIPAGGLLNIAPVALAQLQMHREVDRLVIVIDSDGKAGWNQKRIADRLRVGDFSDEVEIEFITLDPTFEVALGITDTPRRRPQPGTLGRSIADLDIDALAVQSKELRRLFRLLEILG</sequence>
<evidence type="ECO:0000313" key="2">
    <source>
        <dbReference type="EMBL" id="GIJ12336.1"/>
    </source>
</evidence>
<dbReference type="SUPFAM" id="SSF52980">
    <property type="entry name" value="Restriction endonuclease-like"/>
    <property type="match status" value="1"/>
</dbReference>
<reference evidence="2 3" key="1">
    <citation type="submission" date="2021-01" db="EMBL/GenBank/DDBJ databases">
        <title>Whole genome shotgun sequence of Verrucosispora andamanensis NBRC 109075.</title>
        <authorList>
            <person name="Komaki H."/>
            <person name="Tamura T."/>
        </authorList>
    </citation>
    <scope>NUCLEOTIDE SEQUENCE [LARGE SCALE GENOMIC DNA]</scope>
    <source>
        <strain evidence="2 3">NBRC 109075</strain>
    </source>
</reference>
<dbReference type="Proteomes" id="UP000647017">
    <property type="component" value="Unassembled WGS sequence"/>
</dbReference>
<comment type="caution">
    <text evidence="2">The sequence shown here is derived from an EMBL/GenBank/DDBJ whole genome shotgun (WGS) entry which is preliminary data.</text>
</comment>
<dbReference type="EMBL" id="BOOZ01000049">
    <property type="protein sequence ID" value="GIJ12336.1"/>
    <property type="molecule type" value="Genomic_DNA"/>
</dbReference>
<keyword evidence="3" id="KW-1185">Reference proteome</keyword>
<gene>
    <name evidence="2" type="ORF">Van01_55500</name>
</gene>
<name>A0ABQ4I3F7_9ACTN</name>
<protein>
    <recommendedName>
        <fullName evidence="1">Restriction endonuclease type IV Mrr domain-containing protein</fullName>
    </recommendedName>
</protein>
<dbReference type="RefSeq" id="WP_204013700.1">
    <property type="nucleotide sequence ID" value="NZ_BOOZ01000049.1"/>
</dbReference>
<dbReference type="Pfam" id="PF04471">
    <property type="entry name" value="Mrr_cat"/>
    <property type="match status" value="1"/>
</dbReference>